<sequence>MSGIRYRAGKIPHCSGGTREKHISRKISHLFRRNPRFPHEKPFLPGTVPRAVDGKNSRLQLPFKR</sequence>
<name>A0A150MCK7_9BACI</name>
<accession>A0A150MCK7</accession>
<evidence type="ECO:0000313" key="2">
    <source>
        <dbReference type="EMBL" id="KYD22260.1"/>
    </source>
</evidence>
<evidence type="ECO:0000256" key="1">
    <source>
        <dbReference type="SAM" id="MobiDB-lite"/>
    </source>
</evidence>
<reference evidence="2 3" key="1">
    <citation type="submission" date="2016-01" db="EMBL/GenBank/DDBJ databases">
        <title>Draft Genome Sequences of Seven Thermophilic Sporeformers Isolated from Foods.</title>
        <authorList>
            <person name="Berendsen E.M."/>
            <person name="Wells-Bennik M.H."/>
            <person name="Krawcyk A.O."/>
            <person name="De Jong A."/>
            <person name="Holsappel S."/>
            <person name="Eijlander R.T."/>
            <person name="Kuipers O.P."/>
        </authorList>
    </citation>
    <scope>NUCLEOTIDE SEQUENCE [LARGE SCALE GENOMIC DNA]</scope>
    <source>
        <strain evidence="2 3">B4135</strain>
    </source>
</reference>
<dbReference type="AlphaFoldDB" id="A0A150MCK7"/>
<evidence type="ECO:0000313" key="3">
    <source>
        <dbReference type="Proteomes" id="UP000075683"/>
    </source>
</evidence>
<feature type="region of interest" description="Disordered" evidence="1">
    <location>
        <begin position="1"/>
        <end position="20"/>
    </location>
</feature>
<dbReference type="Proteomes" id="UP000075683">
    <property type="component" value="Unassembled WGS sequence"/>
</dbReference>
<gene>
    <name evidence="2" type="ORF">B4135_1390</name>
</gene>
<protein>
    <submittedName>
        <fullName evidence="2">Uncharacterized protein</fullName>
    </submittedName>
</protein>
<dbReference type="STRING" id="301148.B4135_1390"/>
<organism evidence="2 3">
    <name type="scientific">Caldibacillus debilis</name>
    <dbReference type="NCBI Taxonomy" id="301148"/>
    <lineage>
        <taxon>Bacteria</taxon>
        <taxon>Bacillati</taxon>
        <taxon>Bacillota</taxon>
        <taxon>Bacilli</taxon>
        <taxon>Bacillales</taxon>
        <taxon>Bacillaceae</taxon>
        <taxon>Caldibacillus</taxon>
    </lineage>
</organism>
<dbReference type="EMBL" id="LQYT01000012">
    <property type="protein sequence ID" value="KYD22260.1"/>
    <property type="molecule type" value="Genomic_DNA"/>
</dbReference>
<feature type="region of interest" description="Disordered" evidence="1">
    <location>
        <begin position="36"/>
        <end position="65"/>
    </location>
</feature>
<comment type="caution">
    <text evidence="2">The sequence shown here is derived from an EMBL/GenBank/DDBJ whole genome shotgun (WGS) entry which is preliminary data.</text>
</comment>
<proteinExistence type="predicted"/>